<dbReference type="PANTHER" id="PTHR11361">
    <property type="entry name" value="DNA MISMATCH REPAIR PROTEIN MUTS FAMILY MEMBER"/>
    <property type="match status" value="1"/>
</dbReference>
<organism evidence="4 5">
    <name type="scientific">Aduncisulcus paluster</name>
    <dbReference type="NCBI Taxonomy" id="2918883"/>
    <lineage>
        <taxon>Eukaryota</taxon>
        <taxon>Metamonada</taxon>
        <taxon>Carpediemonas-like organisms</taxon>
        <taxon>Aduncisulcus</taxon>
    </lineage>
</organism>
<dbReference type="EMBL" id="BQXS01012680">
    <property type="protein sequence ID" value="GKT26807.1"/>
    <property type="molecule type" value="Genomic_DNA"/>
</dbReference>
<dbReference type="SUPFAM" id="SSF53150">
    <property type="entry name" value="DNA repair protein MutS, domain II"/>
    <property type="match status" value="1"/>
</dbReference>
<dbReference type="SUPFAM" id="SSF48334">
    <property type="entry name" value="DNA repair protein MutS, domain III"/>
    <property type="match status" value="1"/>
</dbReference>
<evidence type="ECO:0000313" key="4">
    <source>
        <dbReference type="EMBL" id="GKT26807.1"/>
    </source>
</evidence>
<evidence type="ECO:0000256" key="1">
    <source>
        <dbReference type="ARBA" id="ARBA00006271"/>
    </source>
</evidence>
<proteinExistence type="inferred from homology"/>
<gene>
    <name evidence="4" type="ORF">ADUPG1_013487</name>
</gene>
<feature type="compositionally biased region" description="Basic and acidic residues" evidence="2">
    <location>
        <begin position="387"/>
        <end position="396"/>
    </location>
</feature>
<feature type="compositionally biased region" description="Acidic residues" evidence="2">
    <location>
        <begin position="397"/>
        <end position="407"/>
    </location>
</feature>
<protein>
    <submittedName>
        <fullName evidence="4">DNA mismatch repair MutS family like protein</fullName>
    </submittedName>
</protein>
<evidence type="ECO:0000313" key="5">
    <source>
        <dbReference type="Proteomes" id="UP001057375"/>
    </source>
</evidence>
<keyword evidence="5" id="KW-1185">Reference proteome</keyword>
<accession>A0ABQ5K6B1</accession>
<feature type="domain" description="DNA mismatch repair protein MutS core" evidence="3">
    <location>
        <begin position="207"/>
        <end position="359"/>
    </location>
</feature>
<dbReference type="PANTHER" id="PTHR11361:SF21">
    <property type="entry name" value="MUTS PROTEIN HOMOLOG 4"/>
    <property type="match status" value="1"/>
</dbReference>
<name>A0ABQ5K6B1_9EUKA</name>
<comment type="similarity">
    <text evidence="1">Belongs to the DNA mismatch repair MutS family.</text>
</comment>
<dbReference type="InterPro" id="IPR036187">
    <property type="entry name" value="DNA_mismatch_repair_MutS_sf"/>
</dbReference>
<dbReference type="InterPro" id="IPR045076">
    <property type="entry name" value="MutS"/>
</dbReference>
<feature type="region of interest" description="Disordered" evidence="2">
    <location>
        <begin position="377"/>
        <end position="444"/>
    </location>
</feature>
<dbReference type="InterPro" id="IPR036678">
    <property type="entry name" value="MutS_con_dom_sf"/>
</dbReference>
<evidence type="ECO:0000259" key="3">
    <source>
        <dbReference type="Pfam" id="PF05192"/>
    </source>
</evidence>
<comment type="caution">
    <text evidence="4">The sequence shown here is derived from an EMBL/GenBank/DDBJ whole genome shotgun (WGS) entry which is preliminary data.</text>
</comment>
<sequence length="444" mass="48828">MSYFNTLSLISCYEPVEILFPTTSKGSHLLRLISPHTESKTTYSDPVSKEEPNPGTIITLVPRSFFNPNQARVLLKERCSSLPQDIDSVNTYLAFCAAAALIHSVELSQGNQFRSSSLIISTHKHGSHMLLDSLTVRHLELLTERKHAPVHIKKLQQNVNKSLSLHNDSIGIKTSKNSSSHKSLFSLQQNVNKSLSLHNDSIGIKTSKNSSSHKSLFSVLNYCKTVGGKRMLRSNLLHPPCDSATILARQEAITELLSDETLFFAVVNSLPKLGDCDRALSAISRSSLHPTPQTARFTALSLLTLRTIVSCAPTVSSGLYGCKSPLLCTIRDTLSNTDLVHVCNTIEKILLSPQENATAATVALSDSARVAVQNMLKQTGDWDESSGDDKDLSEGRDYDEDEEEEEERGSRGSRRRKKTPSTTMKKKRRYSSSSSSSSSSSLFS</sequence>
<feature type="compositionally biased region" description="Low complexity" evidence="2">
    <location>
        <begin position="431"/>
        <end position="444"/>
    </location>
</feature>
<reference evidence="4" key="1">
    <citation type="submission" date="2022-03" db="EMBL/GenBank/DDBJ databases">
        <title>Draft genome sequence of Aduncisulcus paluster, a free-living microaerophilic Fornicata.</title>
        <authorList>
            <person name="Yuyama I."/>
            <person name="Kume K."/>
            <person name="Tamura T."/>
            <person name="Inagaki Y."/>
            <person name="Hashimoto T."/>
        </authorList>
    </citation>
    <scope>NUCLEOTIDE SEQUENCE</scope>
    <source>
        <strain evidence="4">NY0171</strain>
    </source>
</reference>
<dbReference type="Gene3D" id="1.10.1420.10">
    <property type="match status" value="1"/>
</dbReference>
<feature type="compositionally biased region" description="Basic residues" evidence="2">
    <location>
        <begin position="411"/>
        <end position="430"/>
    </location>
</feature>
<dbReference type="InterPro" id="IPR007696">
    <property type="entry name" value="DNA_mismatch_repair_MutS_core"/>
</dbReference>
<evidence type="ECO:0000256" key="2">
    <source>
        <dbReference type="SAM" id="MobiDB-lite"/>
    </source>
</evidence>
<dbReference type="Proteomes" id="UP001057375">
    <property type="component" value="Unassembled WGS sequence"/>
</dbReference>
<dbReference type="Pfam" id="PF05192">
    <property type="entry name" value="MutS_III"/>
    <property type="match status" value="1"/>
</dbReference>